<proteinExistence type="predicted"/>
<dbReference type="InterPro" id="IPR027417">
    <property type="entry name" value="P-loop_NTPase"/>
</dbReference>
<gene>
    <name evidence="1" type="ORF">GCM10009069_04990</name>
</gene>
<accession>A0A8J3CLP5</accession>
<dbReference type="Gene3D" id="3.40.50.300">
    <property type="entry name" value="P-loop containing nucleotide triphosphate hydrolases"/>
    <property type="match status" value="1"/>
</dbReference>
<evidence type="ECO:0000313" key="1">
    <source>
        <dbReference type="EMBL" id="GHA84872.1"/>
    </source>
</evidence>
<dbReference type="EMBL" id="BMZH01000002">
    <property type="protein sequence ID" value="GHA84872.1"/>
    <property type="molecule type" value="Genomic_DNA"/>
</dbReference>
<dbReference type="SUPFAM" id="SSF52540">
    <property type="entry name" value="P-loop containing nucleoside triphosphate hydrolases"/>
    <property type="match status" value="1"/>
</dbReference>
<comment type="caution">
    <text evidence="1">The sequence shown here is derived from an EMBL/GenBank/DDBJ whole genome shotgun (WGS) entry which is preliminary data.</text>
</comment>
<evidence type="ECO:0000313" key="2">
    <source>
        <dbReference type="Proteomes" id="UP000634004"/>
    </source>
</evidence>
<name>A0A8J3CLP5_9PROT</name>
<reference evidence="1" key="1">
    <citation type="journal article" date="2014" name="Int. J. Syst. Evol. Microbiol.">
        <title>Complete genome sequence of Corynebacterium casei LMG S-19264T (=DSM 44701T), isolated from a smear-ripened cheese.</title>
        <authorList>
            <consortium name="US DOE Joint Genome Institute (JGI-PGF)"/>
            <person name="Walter F."/>
            <person name="Albersmeier A."/>
            <person name="Kalinowski J."/>
            <person name="Ruckert C."/>
        </authorList>
    </citation>
    <scope>NUCLEOTIDE SEQUENCE</scope>
    <source>
        <strain evidence="1">KCTC 32513</strain>
    </source>
</reference>
<organism evidence="1 2">
    <name type="scientific">Algimonas arctica</name>
    <dbReference type="NCBI Taxonomy" id="1479486"/>
    <lineage>
        <taxon>Bacteria</taxon>
        <taxon>Pseudomonadati</taxon>
        <taxon>Pseudomonadota</taxon>
        <taxon>Alphaproteobacteria</taxon>
        <taxon>Maricaulales</taxon>
        <taxon>Robiginitomaculaceae</taxon>
        <taxon>Algimonas</taxon>
    </lineage>
</organism>
<keyword evidence="2" id="KW-1185">Reference proteome</keyword>
<reference evidence="1" key="2">
    <citation type="submission" date="2020-09" db="EMBL/GenBank/DDBJ databases">
        <authorList>
            <person name="Sun Q."/>
            <person name="Kim S."/>
        </authorList>
    </citation>
    <scope>NUCLEOTIDE SEQUENCE</scope>
    <source>
        <strain evidence="1">KCTC 32513</strain>
    </source>
</reference>
<dbReference type="Proteomes" id="UP000634004">
    <property type="component" value="Unassembled WGS sequence"/>
</dbReference>
<sequence length="134" mass="15524">MRDNVFDVYVSSLRARQSGVWHPTPKLSQTQRDKHAKPLIVNVQDAFAHMSRNYAYYAWLQATFGGDGAITVKFDDLRRNFNSEMNRGLGFLGADPMEYPDRFEALNRTPHAEGIENWAEVQSFFRRSIFSDLF</sequence>
<dbReference type="AlphaFoldDB" id="A0A8J3CLP5"/>
<protein>
    <submittedName>
        <fullName evidence="1">Uncharacterized protein</fullName>
    </submittedName>
</protein>